<dbReference type="AlphaFoldDB" id="A0A143PCP9"/>
<dbReference type="Proteomes" id="UP000595942">
    <property type="component" value="Chromosome"/>
</dbReference>
<dbReference type="Pfam" id="PF11345">
    <property type="entry name" value="DUF3147"/>
    <property type="match status" value="1"/>
</dbReference>
<name>A0A143PCP9_9STAP</name>
<accession>A0A143PCP9</accession>
<feature type="transmembrane region" description="Helical" evidence="1">
    <location>
        <begin position="88"/>
        <end position="110"/>
    </location>
</feature>
<gene>
    <name evidence="3" type="ORF">EIG99_08605</name>
    <name evidence="2" type="ORF">I6J05_07980</name>
</gene>
<feature type="transmembrane region" description="Helical" evidence="1">
    <location>
        <begin position="32"/>
        <end position="52"/>
    </location>
</feature>
<dbReference type="KEGG" id="scv:A4G25_10505"/>
<keyword evidence="1" id="KW-0472">Membrane</keyword>
<dbReference type="Proteomes" id="UP000293854">
    <property type="component" value="Unassembled WGS sequence"/>
</dbReference>
<evidence type="ECO:0000313" key="5">
    <source>
        <dbReference type="Proteomes" id="UP000595942"/>
    </source>
</evidence>
<evidence type="ECO:0000313" key="2">
    <source>
        <dbReference type="EMBL" id="QQS81863.1"/>
    </source>
</evidence>
<dbReference type="GeneID" id="93725783"/>
<evidence type="ECO:0000256" key="1">
    <source>
        <dbReference type="SAM" id="Phobius"/>
    </source>
</evidence>
<keyword evidence="5" id="KW-1185">Reference proteome</keyword>
<evidence type="ECO:0000313" key="4">
    <source>
        <dbReference type="Proteomes" id="UP000293854"/>
    </source>
</evidence>
<keyword evidence="1" id="KW-1133">Transmembrane helix</keyword>
<dbReference type="EMBL" id="RQTE01000157">
    <property type="protein sequence ID" value="RZI01535.1"/>
    <property type="molecule type" value="Genomic_DNA"/>
</dbReference>
<dbReference type="OrthoDB" id="2969627at2"/>
<reference evidence="2 5" key="2">
    <citation type="submission" date="2021-01" db="EMBL/GenBank/DDBJ databases">
        <title>FDA dAtabase for Regulatory Grade micrObial Sequences (FDA-ARGOS): Supporting development and validation of Infectious Disease Dx tests.</title>
        <authorList>
            <person name="Sproer C."/>
            <person name="Gronow S."/>
            <person name="Severitt S."/>
            <person name="Schroder I."/>
            <person name="Tallon L."/>
            <person name="Sadzewicz L."/>
            <person name="Zhao X."/>
            <person name="Boylan J."/>
            <person name="Ott S."/>
            <person name="Bowen H."/>
            <person name="Vavikolanu K."/>
            <person name="Mehta A."/>
            <person name="Aluvathingal J."/>
            <person name="Nadendla S."/>
            <person name="Lowell S."/>
            <person name="Myers T."/>
            <person name="Yan Y."/>
            <person name="Sichtig H."/>
        </authorList>
    </citation>
    <scope>NUCLEOTIDE SEQUENCE [LARGE SCALE GENOMIC DNA]</scope>
    <source>
        <strain evidence="2 5">FDAARGOS_1148</strain>
    </source>
</reference>
<protein>
    <submittedName>
        <fullName evidence="3">DUF3147 family protein</fullName>
    </submittedName>
</protein>
<proteinExistence type="predicted"/>
<dbReference type="InterPro" id="IPR021493">
    <property type="entry name" value="DUF3147"/>
</dbReference>
<organism evidence="3 4">
    <name type="scientific">Staphylococcus condimenti</name>
    <dbReference type="NCBI Taxonomy" id="70255"/>
    <lineage>
        <taxon>Bacteria</taxon>
        <taxon>Bacillati</taxon>
        <taxon>Bacillota</taxon>
        <taxon>Bacilli</taxon>
        <taxon>Bacillales</taxon>
        <taxon>Staphylococcaceae</taxon>
        <taxon>Staphylococcus</taxon>
    </lineage>
</organism>
<dbReference type="EMBL" id="CP068073">
    <property type="protein sequence ID" value="QQS81863.1"/>
    <property type="molecule type" value="Genomic_DNA"/>
</dbReference>
<feature type="transmembrane region" description="Helical" evidence="1">
    <location>
        <begin position="64"/>
        <end position="82"/>
    </location>
</feature>
<reference evidence="3 4" key="1">
    <citation type="submission" date="2018-11" db="EMBL/GenBank/DDBJ databases">
        <title>Genomic profiling of Staphylococcus species from a Poultry farm system in KwaZulu-Natal, South Africa.</title>
        <authorList>
            <person name="Amoako D.G."/>
            <person name="Somboro A.M."/>
            <person name="Abia A.L.K."/>
            <person name="Bester L.A."/>
            <person name="Essack S.Y."/>
        </authorList>
    </citation>
    <scope>NUCLEOTIDE SEQUENCE [LARGE SCALE GENOMIC DNA]</scope>
    <source>
        <strain evidence="3 4">SA11</strain>
    </source>
</reference>
<dbReference type="RefSeq" id="WP_047131563.1">
    <property type="nucleotide sequence ID" value="NZ_CP015114.1"/>
</dbReference>
<evidence type="ECO:0000313" key="3">
    <source>
        <dbReference type="EMBL" id="RZI01535.1"/>
    </source>
</evidence>
<keyword evidence="1" id="KW-0812">Transmembrane</keyword>
<sequence length="120" mass="13296">MKMLLVKFLAGGASVALSYIVSVIMPWKEFGGIFAVFPAVFLISLIMSGVQYGDKVASHVSRGAVFGMTGVLFNILATWFMLIWTNDWILSIIVGVVVWFLSAIIIFEIVEKISHMKRGH</sequence>